<dbReference type="Proteomes" id="UP001258945">
    <property type="component" value="Unassembled WGS sequence"/>
</dbReference>
<gene>
    <name evidence="2" type="ORF">RQ831_17740</name>
</gene>
<keyword evidence="3" id="KW-1185">Reference proteome</keyword>
<evidence type="ECO:0000313" key="2">
    <source>
        <dbReference type="EMBL" id="MDT8332901.1"/>
    </source>
</evidence>
<name>A0ABU3MIR7_9PROT</name>
<accession>A0ABU3MIR7</accession>
<evidence type="ECO:0000313" key="3">
    <source>
        <dbReference type="Proteomes" id="UP001258945"/>
    </source>
</evidence>
<sequence length="226" mass="25065">MAHHLAEVMAHADAATGAEKADADARAADLIQWLWAKRRSLPAQADPLGGYREAIAVLRQLMPDRNPWAAYAGRHGEEGLLKDLFDAMARVVVGGVLLTTTRQPREASAAERAALEREERSLQKHLAWWMNAVRPPLPNSVHVVFVPAEGPQDVAGEVRGDAAADSAPTKIVEDETSNETTDEDLRRQVVDATLENLETMRRNLDALLLRWRERLERDDDPTDEDG</sequence>
<organism evidence="2 3">
    <name type="scientific">Roseomonas gilardii</name>
    <dbReference type="NCBI Taxonomy" id="257708"/>
    <lineage>
        <taxon>Bacteria</taxon>
        <taxon>Pseudomonadati</taxon>
        <taxon>Pseudomonadota</taxon>
        <taxon>Alphaproteobacteria</taxon>
        <taxon>Acetobacterales</taxon>
        <taxon>Roseomonadaceae</taxon>
        <taxon>Roseomonas</taxon>
    </lineage>
</organism>
<dbReference type="RefSeq" id="WP_314283839.1">
    <property type="nucleotide sequence ID" value="NZ_JAVVDO010000038.1"/>
</dbReference>
<dbReference type="EMBL" id="JAVVDO010000038">
    <property type="protein sequence ID" value="MDT8332901.1"/>
    <property type="molecule type" value="Genomic_DNA"/>
</dbReference>
<protein>
    <submittedName>
        <fullName evidence="2">Uncharacterized protein</fullName>
    </submittedName>
</protein>
<evidence type="ECO:0000256" key="1">
    <source>
        <dbReference type="SAM" id="MobiDB-lite"/>
    </source>
</evidence>
<reference evidence="2 3" key="1">
    <citation type="journal article" date="2019" name="Microb. Pathog.">
        <title>Comparison of VITEK 2, MALDI-TOF MS, 16S rRNA gene sequencing, and whole-genome sequencing for identification of Roseomonas mucosa.</title>
        <authorList>
            <person name="Rudolph W.W."/>
            <person name="Gunzer F."/>
            <person name="Trauth M."/>
            <person name="Bunk B."/>
            <person name="Bigge R."/>
            <person name="Schrottner P."/>
        </authorList>
    </citation>
    <scope>NUCLEOTIDE SEQUENCE [LARGE SCALE GENOMIC DNA]</scope>
    <source>
        <strain evidence="2 3">DSM 103800</strain>
    </source>
</reference>
<comment type="caution">
    <text evidence="2">The sequence shown here is derived from an EMBL/GenBank/DDBJ whole genome shotgun (WGS) entry which is preliminary data.</text>
</comment>
<feature type="region of interest" description="Disordered" evidence="1">
    <location>
        <begin position="161"/>
        <end position="182"/>
    </location>
</feature>
<proteinExistence type="predicted"/>